<evidence type="ECO:0000313" key="5">
    <source>
        <dbReference type="Proteomes" id="UP000290932"/>
    </source>
</evidence>
<dbReference type="GO" id="GO:0004527">
    <property type="term" value="F:exonuclease activity"/>
    <property type="evidence" value="ECO:0007669"/>
    <property type="project" value="UniProtKB-KW"/>
</dbReference>
<dbReference type="Gene3D" id="3.90.1640.30">
    <property type="match status" value="1"/>
</dbReference>
<reference evidence="4 5" key="1">
    <citation type="journal article" date="2015" name="Int. J. Syst. Evol. Microbiol.">
        <title>Methanoculleus taiwanensis sp. nov., a methanogen isolated from deep marine sediment at the deformation front area near Taiwan.</title>
        <authorList>
            <person name="Weng C.Y."/>
            <person name="Chen S.C."/>
            <person name="Lai M.C."/>
            <person name="Wu S.Y."/>
            <person name="Lin S."/>
            <person name="Yang T.F."/>
            <person name="Chen P.C."/>
        </authorList>
    </citation>
    <scope>NUCLEOTIDE SEQUENCE [LARGE SCALE GENOMIC DNA]</scope>
    <source>
        <strain evidence="4 5">CYW4</strain>
    </source>
</reference>
<feature type="domain" description="DHH-CID" evidence="3">
    <location>
        <begin position="189"/>
        <end position="265"/>
    </location>
</feature>
<evidence type="ECO:0000259" key="3">
    <source>
        <dbReference type="Pfam" id="PF21763"/>
    </source>
</evidence>
<name>A0A498GVW6_9EURY</name>
<dbReference type="Pfam" id="PF02272">
    <property type="entry name" value="DHHA1"/>
    <property type="match status" value="1"/>
</dbReference>
<evidence type="ECO:0000259" key="2">
    <source>
        <dbReference type="Pfam" id="PF02272"/>
    </source>
</evidence>
<dbReference type="AlphaFoldDB" id="A0A498GVW6"/>
<dbReference type="EMBL" id="LHQS01000004">
    <property type="protein sequence ID" value="RXE55129.1"/>
    <property type="molecule type" value="Genomic_DNA"/>
</dbReference>
<dbReference type="Pfam" id="PF01368">
    <property type="entry name" value="DHH"/>
    <property type="match status" value="1"/>
</dbReference>
<dbReference type="InterPro" id="IPR003156">
    <property type="entry name" value="DHHA1_dom"/>
</dbReference>
<protein>
    <submittedName>
        <fullName evidence="4">Phosphoesterase</fullName>
    </submittedName>
</protein>
<gene>
    <name evidence="4" type="ORF">ABH15_12955</name>
</gene>
<evidence type="ECO:0000259" key="1">
    <source>
        <dbReference type="Pfam" id="PF01368"/>
    </source>
</evidence>
<dbReference type="InterPro" id="IPR001667">
    <property type="entry name" value="DDH_dom"/>
</dbReference>
<dbReference type="RefSeq" id="WP_128695020.1">
    <property type="nucleotide sequence ID" value="NZ_LHQS01000004.1"/>
</dbReference>
<dbReference type="PANTHER" id="PTHR30255:SF3">
    <property type="entry name" value="SINGLE-STRANDED-DNA-SPECIFIC EXONUCLEASE RECJ"/>
    <property type="match status" value="1"/>
</dbReference>
<dbReference type="Pfam" id="PF21763">
    <property type="entry name" value="DHH_CID"/>
    <property type="match status" value="1"/>
</dbReference>
<feature type="domain" description="DHHA1" evidence="2">
    <location>
        <begin position="375"/>
        <end position="455"/>
    </location>
</feature>
<keyword evidence="5" id="KW-1185">Reference proteome</keyword>
<sequence>MGLGDDIRRGAATIRDADEVTIISHIDADGISTESILAQAISREGIPVRSVFVRQLEPMAMRHVPKDASLKLFTDLGAGQQNLLEAHGLTAEEVLIVDHHVSQPCETEYTQVNCLDHGYQKMSAAGLAYMLARELDNGNIDLAKLAVVGNVGDMMAREGCGLVGPAREIALDGAAYGNVVIRRHDLNCYGTSTRPVHVCLGYSDDPYIAGISGSTNAALRFLQKLNVTLKADEGRWLVWEELSFEDKKTIISALTQQLVAHGKETGRLIGEIYLFPDEPERTPLRNASEYATLLNACGRWTQPRIGSSVCRGDRGTAYQDAERMLTNHRAIIRELLQYILDTGVTELTHLQYVHTGDRFPDTIVGIGAGMALSKLDWHKPILIMSVMIDDPEVTKVSARTNEWALSRGVDLQDAMVRASEEVGGAGGGHRIAAGAYIPKEKEQEFINRVNRVLEEQFTSQSSHHC</sequence>
<organism evidence="4 5">
    <name type="scientific">Methanoculleus taiwanensis</name>
    <dbReference type="NCBI Taxonomy" id="1550565"/>
    <lineage>
        <taxon>Archaea</taxon>
        <taxon>Methanobacteriati</taxon>
        <taxon>Methanobacteriota</taxon>
        <taxon>Stenosarchaea group</taxon>
        <taxon>Methanomicrobia</taxon>
        <taxon>Methanomicrobiales</taxon>
        <taxon>Methanomicrobiaceae</taxon>
        <taxon>Methanoculleus</taxon>
    </lineage>
</organism>
<dbReference type="Gene3D" id="3.10.310.30">
    <property type="match status" value="1"/>
</dbReference>
<dbReference type="PANTHER" id="PTHR30255">
    <property type="entry name" value="SINGLE-STRANDED-DNA-SPECIFIC EXONUCLEASE RECJ"/>
    <property type="match status" value="1"/>
</dbReference>
<dbReference type="InterPro" id="IPR051673">
    <property type="entry name" value="SSDNA_exonuclease_RecJ"/>
</dbReference>
<evidence type="ECO:0000313" key="4">
    <source>
        <dbReference type="EMBL" id="RXE55129.1"/>
    </source>
</evidence>
<dbReference type="OrthoDB" id="36101at2157"/>
<comment type="caution">
    <text evidence="4">The sequence shown here is derived from an EMBL/GenBank/DDBJ whole genome shotgun (WGS) entry which is preliminary data.</text>
</comment>
<accession>A0A498GVW6</accession>
<dbReference type="InterPro" id="IPR048515">
    <property type="entry name" value="DHH_CID"/>
</dbReference>
<dbReference type="InterPro" id="IPR038763">
    <property type="entry name" value="DHH_sf"/>
</dbReference>
<dbReference type="GO" id="GO:0003676">
    <property type="term" value="F:nucleic acid binding"/>
    <property type="evidence" value="ECO:0007669"/>
    <property type="project" value="InterPro"/>
</dbReference>
<proteinExistence type="predicted"/>
<feature type="domain" description="DDH" evidence="1">
    <location>
        <begin position="20"/>
        <end position="146"/>
    </location>
</feature>
<dbReference type="Proteomes" id="UP000290932">
    <property type="component" value="Unassembled WGS sequence"/>
</dbReference>
<dbReference type="SUPFAM" id="SSF64182">
    <property type="entry name" value="DHH phosphoesterases"/>
    <property type="match status" value="1"/>
</dbReference>